<feature type="domain" description="Phosphoribosyltransferase" evidence="3">
    <location>
        <begin position="180"/>
        <end position="246"/>
    </location>
</feature>
<reference evidence="4 5" key="1">
    <citation type="submission" date="2019-03" db="EMBL/GenBank/DDBJ databases">
        <title>Genomics of glacier-inhabiting Cryobacterium strains.</title>
        <authorList>
            <person name="Liu Q."/>
            <person name="Xin Y.-H."/>
        </authorList>
    </citation>
    <scope>NUCLEOTIDE SEQUENCE [LARGE SCALE GENOMIC DNA]</scope>
    <source>
        <strain evidence="4 5">CGMCC 1.10440</strain>
    </source>
</reference>
<evidence type="ECO:0000256" key="2">
    <source>
        <dbReference type="SAM" id="MobiDB-lite"/>
    </source>
</evidence>
<proteinExistence type="inferred from homology"/>
<feature type="region of interest" description="Disordered" evidence="2">
    <location>
        <begin position="245"/>
        <end position="268"/>
    </location>
</feature>
<dbReference type="InterPro" id="IPR000836">
    <property type="entry name" value="PRTase_dom"/>
</dbReference>
<comment type="caution">
    <text evidence="4">The sequence shown here is derived from an EMBL/GenBank/DDBJ whole genome shotgun (WGS) entry which is preliminary data.</text>
</comment>
<dbReference type="Proteomes" id="UP000298488">
    <property type="component" value="Unassembled WGS sequence"/>
</dbReference>
<keyword evidence="5" id="KW-1185">Reference proteome</keyword>
<dbReference type="AlphaFoldDB" id="A0A4R8VA72"/>
<dbReference type="InterPro" id="IPR029057">
    <property type="entry name" value="PRTase-like"/>
</dbReference>
<sequence>MVLLHTGSRMRELTAGLDQPRRDRRRWQAGRMLHAVREAALDAVAVLFPVSCAGCGAPDRVLCGVCRVGVAGEATRSILDCGVAVTSATRYEEIARTVILQLKEHGRTDVARPLGPLLRTAMELAVADAPSGSPGIEVCAVPAGFAARRRRGYSPVETLLRSAGFRGSRVLVHTGAVAQQKLLDRSHRETNLRGSMSARVSLSGRRFLIVDDVVTTGATISEAARAIRAAGGDVVAAATLASTPRRNGVAGDSAESARDIHRNGGYGG</sequence>
<organism evidence="4 5">
    <name type="scientific">Terrimesophilobacter mesophilus</name>
    <dbReference type="NCBI Taxonomy" id="433647"/>
    <lineage>
        <taxon>Bacteria</taxon>
        <taxon>Bacillati</taxon>
        <taxon>Actinomycetota</taxon>
        <taxon>Actinomycetes</taxon>
        <taxon>Micrococcales</taxon>
        <taxon>Microbacteriaceae</taxon>
        <taxon>Terrimesophilobacter</taxon>
    </lineage>
</organism>
<dbReference type="PANTHER" id="PTHR47505:SF1">
    <property type="entry name" value="DNA UTILIZATION PROTEIN YHGH"/>
    <property type="match status" value="1"/>
</dbReference>
<dbReference type="InterPro" id="IPR051910">
    <property type="entry name" value="ComF/GntX_DNA_util-trans"/>
</dbReference>
<dbReference type="PANTHER" id="PTHR47505">
    <property type="entry name" value="DNA UTILIZATION PROTEIN YHGH"/>
    <property type="match status" value="1"/>
</dbReference>
<name>A0A4R8VA72_9MICO</name>
<dbReference type="CDD" id="cd06223">
    <property type="entry name" value="PRTases_typeI"/>
    <property type="match status" value="1"/>
</dbReference>
<evidence type="ECO:0000313" key="5">
    <source>
        <dbReference type="Proteomes" id="UP000298488"/>
    </source>
</evidence>
<accession>A0A4R8VA72</accession>
<gene>
    <name evidence="4" type="ORF">E3N84_04835</name>
</gene>
<dbReference type="SUPFAM" id="SSF53271">
    <property type="entry name" value="PRTase-like"/>
    <property type="match status" value="1"/>
</dbReference>
<evidence type="ECO:0000313" key="4">
    <source>
        <dbReference type="EMBL" id="TFB79435.1"/>
    </source>
</evidence>
<evidence type="ECO:0000259" key="3">
    <source>
        <dbReference type="Pfam" id="PF00156"/>
    </source>
</evidence>
<dbReference type="Gene3D" id="3.40.50.2020">
    <property type="match status" value="1"/>
</dbReference>
<comment type="similarity">
    <text evidence="1">Belongs to the ComF/GntX family.</text>
</comment>
<protein>
    <submittedName>
        <fullName evidence="4">ComF family protein</fullName>
    </submittedName>
</protein>
<dbReference type="EMBL" id="SOFI01000003">
    <property type="protein sequence ID" value="TFB79435.1"/>
    <property type="molecule type" value="Genomic_DNA"/>
</dbReference>
<evidence type="ECO:0000256" key="1">
    <source>
        <dbReference type="ARBA" id="ARBA00008007"/>
    </source>
</evidence>
<dbReference type="Pfam" id="PF00156">
    <property type="entry name" value="Pribosyltran"/>
    <property type="match status" value="1"/>
</dbReference>
<dbReference type="OrthoDB" id="5242900at2"/>